<dbReference type="PANTHER" id="PTHR21274:SF0">
    <property type="entry name" value="MECKELIN"/>
    <property type="match status" value="1"/>
</dbReference>
<feature type="transmembrane region" description="Helical" evidence="1">
    <location>
        <begin position="312"/>
        <end position="330"/>
    </location>
</feature>
<dbReference type="EMBL" id="JADGJQ010000062">
    <property type="protein sequence ID" value="KAJ3174641.1"/>
    <property type="molecule type" value="Genomic_DNA"/>
</dbReference>
<feature type="transmembrane region" description="Helical" evidence="1">
    <location>
        <begin position="393"/>
        <end position="411"/>
    </location>
</feature>
<feature type="transmembrane region" description="Helical" evidence="1">
    <location>
        <begin position="263"/>
        <end position="292"/>
    </location>
</feature>
<name>A0AAD5TEK2_9FUNG</name>
<gene>
    <name evidence="2" type="primary">TMEM67</name>
    <name evidence="2" type="ORF">HDU87_007013</name>
</gene>
<dbReference type="GO" id="GO:0060271">
    <property type="term" value="P:cilium assembly"/>
    <property type="evidence" value="ECO:0007669"/>
    <property type="project" value="InterPro"/>
</dbReference>
<dbReference type="GO" id="GO:0036038">
    <property type="term" value="C:MKS complex"/>
    <property type="evidence" value="ECO:0007669"/>
    <property type="project" value="InterPro"/>
</dbReference>
<comment type="caution">
    <text evidence="2">The sequence shown here is derived from an EMBL/GenBank/DDBJ whole genome shotgun (WGS) entry which is preliminary data.</text>
</comment>
<dbReference type="AlphaFoldDB" id="A0AAD5TEK2"/>
<keyword evidence="1" id="KW-1133">Transmembrane helix</keyword>
<organism evidence="2 3">
    <name type="scientific">Geranomyces variabilis</name>
    <dbReference type="NCBI Taxonomy" id="109894"/>
    <lineage>
        <taxon>Eukaryota</taxon>
        <taxon>Fungi</taxon>
        <taxon>Fungi incertae sedis</taxon>
        <taxon>Chytridiomycota</taxon>
        <taxon>Chytridiomycota incertae sedis</taxon>
        <taxon>Chytridiomycetes</taxon>
        <taxon>Spizellomycetales</taxon>
        <taxon>Powellomycetaceae</taxon>
        <taxon>Geranomyces</taxon>
    </lineage>
</organism>
<reference evidence="2" key="1">
    <citation type="submission" date="2020-05" db="EMBL/GenBank/DDBJ databases">
        <title>Phylogenomic resolution of chytrid fungi.</title>
        <authorList>
            <person name="Stajich J.E."/>
            <person name="Amses K."/>
            <person name="Simmons R."/>
            <person name="Seto K."/>
            <person name="Myers J."/>
            <person name="Bonds A."/>
            <person name="Quandt C.A."/>
            <person name="Barry K."/>
            <person name="Liu P."/>
            <person name="Grigoriev I."/>
            <person name="Longcore J.E."/>
            <person name="James T.Y."/>
        </authorList>
    </citation>
    <scope>NUCLEOTIDE SEQUENCE</scope>
    <source>
        <strain evidence="2">JEL0379</strain>
    </source>
</reference>
<dbReference type="PANTHER" id="PTHR21274">
    <property type="entry name" value="MECKELIN"/>
    <property type="match status" value="1"/>
</dbReference>
<keyword evidence="1" id="KW-0812">Transmembrane</keyword>
<protein>
    <submittedName>
        <fullName evidence="2">Meckelin</fullName>
    </submittedName>
</protein>
<accession>A0AAD5TEK2</accession>
<dbReference type="Proteomes" id="UP001212152">
    <property type="component" value="Unassembled WGS sequence"/>
</dbReference>
<dbReference type="InterPro" id="IPR019170">
    <property type="entry name" value="Meckelin"/>
</dbReference>
<evidence type="ECO:0000313" key="3">
    <source>
        <dbReference type="Proteomes" id="UP001212152"/>
    </source>
</evidence>
<keyword evidence="3" id="KW-1185">Reference proteome</keyword>
<evidence type="ECO:0000256" key="1">
    <source>
        <dbReference type="SAM" id="Phobius"/>
    </source>
</evidence>
<sequence>MYYSLTGTDPATAASQVVDLNAAVTPESGVSTLPLVLAAYSLNGTFLGLQEVAAQLQNCASSPFDQLTSWLSIAHDYDTSCAVNLTPFLDNAPPIVFYDIYIKDASDTLVPIPVRVINYRSGGRQPNAQPDPWDYSTSVLFRRFFVVDAVSGIEGGSLRVMRIASDIRFWIRKAFDGRIYVPILDIAYTERDATSISPSDASSISSPTVRFRAQYIAQLDVFWRVVTALFSVACIVGGLLSLARARSWSARNAGPGDGWDLQFIGRCFLILCEVLAPLLFILLLAFCAYFFFAFHNQTTLEVLLPFASRDITLYRAALLSILACFGLTILRKLHQQCTVDVFLIDWEQSKGRLTRADTPTSPPRLAPVSVWRSVFLANEWEELQTYRRVNVEISLLAMYFVFEGLSVRYAAVARPAWTDLTPGKESTIMLFAIEAMVWLALAGGQMLFRTLIYDRYYKSKLYNFVDVLSMANLSLVAFDELCHGYYVHGQSIHPCADTNVGELNAYLRREKADLVPRRGLNDTDQQCFEMYAQKEMRAAFNKVYGIVIAEILTCPLHPRVHSNPAERMSPEKQLRRFGGVDEARVRAYETVNHFLKSFFDRNLKEFQYMVRERSAVERVLANTPDVSHSTALFHDPDSFTTLLLYGLELHLLLFYALVYSAVSQSTGSSGAAALVTCAVDVAIRACRRHFGARNLSKKMMMDPKFLI</sequence>
<dbReference type="Pfam" id="PF09773">
    <property type="entry name" value="Meckelin"/>
    <property type="match status" value="1"/>
</dbReference>
<keyword evidence="1" id="KW-0472">Membrane</keyword>
<proteinExistence type="predicted"/>
<feature type="transmembrane region" description="Helical" evidence="1">
    <location>
        <begin position="221"/>
        <end position="242"/>
    </location>
</feature>
<feature type="transmembrane region" description="Helical" evidence="1">
    <location>
        <begin position="431"/>
        <end position="452"/>
    </location>
</feature>
<evidence type="ECO:0000313" key="2">
    <source>
        <dbReference type="EMBL" id="KAJ3174641.1"/>
    </source>
</evidence>